<dbReference type="AlphaFoldDB" id="A0A0D0CIY9"/>
<gene>
    <name evidence="2" type="ORF">GYMLUDRAFT_242339</name>
</gene>
<proteinExistence type="predicted"/>
<evidence type="ECO:0008006" key="4">
    <source>
        <dbReference type="Google" id="ProtNLM"/>
    </source>
</evidence>
<sequence length="95" mass="10336">MRFRLAYLLLSFGLVSTTVASPLLPISGSSKIQYPRGVAELTILFRQEGVSKPPSIQQAARASANDLIQLAKTELKLAGTVKSRFPFPFKSAKTI</sequence>
<dbReference type="HOGENOM" id="CLU_2373005_0_0_1"/>
<keyword evidence="1" id="KW-0732">Signal</keyword>
<evidence type="ECO:0000313" key="2">
    <source>
        <dbReference type="EMBL" id="KIK62694.1"/>
    </source>
</evidence>
<feature type="chain" id="PRO_5002208676" description="DUF541 domain-containing protein" evidence="1">
    <location>
        <begin position="21"/>
        <end position="95"/>
    </location>
</feature>
<organism evidence="2 3">
    <name type="scientific">Collybiopsis luxurians FD-317 M1</name>
    <dbReference type="NCBI Taxonomy" id="944289"/>
    <lineage>
        <taxon>Eukaryota</taxon>
        <taxon>Fungi</taxon>
        <taxon>Dikarya</taxon>
        <taxon>Basidiomycota</taxon>
        <taxon>Agaricomycotina</taxon>
        <taxon>Agaricomycetes</taxon>
        <taxon>Agaricomycetidae</taxon>
        <taxon>Agaricales</taxon>
        <taxon>Marasmiineae</taxon>
        <taxon>Omphalotaceae</taxon>
        <taxon>Collybiopsis</taxon>
        <taxon>Collybiopsis luxurians</taxon>
    </lineage>
</organism>
<dbReference type="EMBL" id="KN834766">
    <property type="protein sequence ID" value="KIK62694.1"/>
    <property type="molecule type" value="Genomic_DNA"/>
</dbReference>
<evidence type="ECO:0000256" key="1">
    <source>
        <dbReference type="SAM" id="SignalP"/>
    </source>
</evidence>
<keyword evidence="3" id="KW-1185">Reference proteome</keyword>
<name>A0A0D0CIY9_9AGAR</name>
<dbReference type="Proteomes" id="UP000053593">
    <property type="component" value="Unassembled WGS sequence"/>
</dbReference>
<protein>
    <recommendedName>
        <fullName evidence="4">DUF541 domain-containing protein</fullName>
    </recommendedName>
</protein>
<reference evidence="2 3" key="1">
    <citation type="submission" date="2014-04" db="EMBL/GenBank/DDBJ databases">
        <title>Evolutionary Origins and Diversification of the Mycorrhizal Mutualists.</title>
        <authorList>
            <consortium name="DOE Joint Genome Institute"/>
            <consortium name="Mycorrhizal Genomics Consortium"/>
            <person name="Kohler A."/>
            <person name="Kuo A."/>
            <person name="Nagy L.G."/>
            <person name="Floudas D."/>
            <person name="Copeland A."/>
            <person name="Barry K.W."/>
            <person name="Cichocki N."/>
            <person name="Veneault-Fourrey C."/>
            <person name="LaButti K."/>
            <person name="Lindquist E.A."/>
            <person name="Lipzen A."/>
            <person name="Lundell T."/>
            <person name="Morin E."/>
            <person name="Murat C."/>
            <person name="Riley R."/>
            <person name="Ohm R."/>
            <person name="Sun H."/>
            <person name="Tunlid A."/>
            <person name="Henrissat B."/>
            <person name="Grigoriev I.V."/>
            <person name="Hibbett D.S."/>
            <person name="Martin F."/>
        </authorList>
    </citation>
    <scope>NUCLEOTIDE SEQUENCE [LARGE SCALE GENOMIC DNA]</scope>
    <source>
        <strain evidence="2 3">FD-317 M1</strain>
    </source>
</reference>
<feature type="signal peptide" evidence="1">
    <location>
        <begin position="1"/>
        <end position="20"/>
    </location>
</feature>
<accession>A0A0D0CIY9</accession>
<evidence type="ECO:0000313" key="3">
    <source>
        <dbReference type="Proteomes" id="UP000053593"/>
    </source>
</evidence>